<evidence type="ECO:0000313" key="1">
    <source>
        <dbReference type="EMBL" id="KRP42882.1"/>
    </source>
</evidence>
<sequence>MGDQAQPQTLPDSRLDPGPQQLQWIVVRLQQGPGMQSLGKAFAPLAVFVAQGAVEVGMAREVQ</sequence>
<evidence type="ECO:0000313" key="2">
    <source>
        <dbReference type="Proteomes" id="UP000051446"/>
    </source>
</evidence>
<dbReference type="Proteomes" id="UP000051446">
    <property type="component" value="Unassembled WGS sequence"/>
</dbReference>
<accession>A0A0R2Y3E0</accession>
<proteinExistence type="predicted"/>
<reference evidence="1 2" key="1">
    <citation type="submission" date="2015-02" db="EMBL/GenBank/DDBJ databases">
        <title>Pseudomonas helleri sp. nov. and Pseudomonas weihenstephanensis sp. nov., isolated from raw cows milk.</title>
        <authorList>
            <person name="von Neubeck M."/>
            <person name="Huptas C."/>
            <person name="Wenning M."/>
            <person name="Scherer S."/>
        </authorList>
    </citation>
    <scope>NUCLEOTIDE SEQUENCE [LARGE SCALE GENOMIC DNA]</scope>
    <source>
        <strain evidence="1 2">DSM 17149</strain>
    </source>
</reference>
<organism evidence="1 2">
    <name type="scientific">Pseudomonas libanensis</name>
    <dbReference type="NCBI Taxonomy" id="75588"/>
    <lineage>
        <taxon>Bacteria</taxon>
        <taxon>Pseudomonadati</taxon>
        <taxon>Pseudomonadota</taxon>
        <taxon>Gammaproteobacteria</taxon>
        <taxon>Pseudomonadales</taxon>
        <taxon>Pseudomonadaceae</taxon>
        <taxon>Pseudomonas</taxon>
    </lineage>
</organism>
<name>A0A0R2Y3E0_9PSED</name>
<dbReference type="AlphaFoldDB" id="A0A0R2Y3E0"/>
<dbReference type="EMBL" id="JYLH01000014">
    <property type="protein sequence ID" value="KRP42882.1"/>
    <property type="molecule type" value="Genomic_DNA"/>
</dbReference>
<protein>
    <submittedName>
        <fullName evidence="1">Uncharacterized protein</fullName>
    </submittedName>
</protein>
<comment type="caution">
    <text evidence="1">The sequence shown here is derived from an EMBL/GenBank/DDBJ whole genome shotgun (WGS) entry which is preliminary data.</text>
</comment>
<gene>
    <name evidence="1" type="ORF">TU73_20810</name>
</gene>